<dbReference type="AlphaFoldDB" id="W4QZT9"/>
<comment type="caution">
    <text evidence="1">The sequence shown here is derived from an EMBL/GenBank/DDBJ whole genome shotgun (WGS) entry which is preliminary data.</text>
</comment>
<proteinExistence type="predicted"/>
<keyword evidence="2" id="KW-1185">Reference proteome</keyword>
<dbReference type="RefSeq" id="WP_035668573.1">
    <property type="nucleotide sequence ID" value="NZ_BAUV01000090.1"/>
</dbReference>
<reference evidence="1 2" key="1">
    <citation type="journal article" date="2014" name="Genome Announc.">
        <title>Draft Genome Sequences of Three Alkaliphilic Bacillus Strains, Bacillus wakoensis JCM 9140T, Bacillus akibai JCM 9157T, and Bacillus hemicellulosilyticus JCM 9152T.</title>
        <authorList>
            <person name="Yuki M."/>
            <person name="Oshima K."/>
            <person name="Suda W."/>
            <person name="Oshida Y."/>
            <person name="Kitamura K."/>
            <person name="Iida T."/>
            <person name="Hattori M."/>
            <person name="Ohkuma M."/>
        </authorList>
    </citation>
    <scope>NUCLEOTIDE SEQUENCE [LARGE SCALE GENOMIC DNA]</scope>
    <source>
        <strain evidence="1 2">JCM 9157</strain>
    </source>
</reference>
<dbReference type="eggNOG" id="ENOG5030BNI">
    <property type="taxonomic scope" value="Bacteria"/>
</dbReference>
<gene>
    <name evidence="1" type="ORF">JCM9157_4908</name>
</gene>
<evidence type="ECO:0000313" key="1">
    <source>
        <dbReference type="EMBL" id="GAE37596.1"/>
    </source>
</evidence>
<evidence type="ECO:0000313" key="2">
    <source>
        <dbReference type="Proteomes" id="UP000018896"/>
    </source>
</evidence>
<sequence length="105" mass="12480">MNDRTILGYILLACKKLNYTKEEARKLIAEVSILLITKTDEELEDGFQWYKELEEKDIKTEMKQTEMGIKPRKPKRITKFPEGYRSKLSKENERIINLIRTLKDS</sequence>
<accession>W4QZT9</accession>
<protein>
    <submittedName>
        <fullName evidence="1">Uncharacterized protein</fullName>
    </submittedName>
</protein>
<dbReference type="EMBL" id="BAUV01000090">
    <property type="protein sequence ID" value="GAE37596.1"/>
    <property type="molecule type" value="Genomic_DNA"/>
</dbReference>
<organism evidence="1 2">
    <name type="scientific">Halalkalibacter akibai (strain ATCC 43226 / DSM 21942 / CIP 109018 / JCM 9157 / 1139)</name>
    <name type="common">Bacillus akibai</name>
    <dbReference type="NCBI Taxonomy" id="1236973"/>
    <lineage>
        <taxon>Bacteria</taxon>
        <taxon>Bacillati</taxon>
        <taxon>Bacillota</taxon>
        <taxon>Bacilli</taxon>
        <taxon>Bacillales</taxon>
        <taxon>Bacillaceae</taxon>
        <taxon>Halalkalibacter</taxon>
    </lineage>
</organism>
<dbReference type="Proteomes" id="UP000018896">
    <property type="component" value="Unassembled WGS sequence"/>
</dbReference>
<name>W4QZT9_HALA3</name>
<dbReference type="OrthoDB" id="2966216at2"/>